<evidence type="ECO:0000256" key="3">
    <source>
        <dbReference type="SAM" id="MobiDB-lite"/>
    </source>
</evidence>
<dbReference type="InParanoid" id="A0A1W4XQF6"/>
<dbReference type="STRING" id="224129.A0A1W4XQF6"/>
<dbReference type="InterPro" id="IPR012459">
    <property type="entry name" value="Rrp15"/>
</dbReference>
<feature type="compositionally biased region" description="Polar residues" evidence="3">
    <location>
        <begin position="96"/>
        <end position="108"/>
    </location>
</feature>
<dbReference type="KEGG" id="apln:108743896"/>
<dbReference type="Pfam" id="PF07890">
    <property type="entry name" value="Rrp15p"/>
    <property type="match status" value="1"/>
</dbReference>
<reference evidence="5" key="1">
    <citation type="submission" date="2025-08" db="UniProtKB">
        <authorList>
            <consortium name="RefSeq"/>
        </authorList>
    </citation>
    <scope>IDENTIFICATION</scope>
    <source>
        <tissue evidence="5">Entire body</tissue>
    </source>
</reference>
<comment type="similarity">
    <text evidence="1">Belongs to the RRP15 family.</text>
</comment>
<evidence type="ECO:0000256" key="2">
    <source>
        <dbReference type="ARBA" id="ARBA00017475"/>
    </source>
</evidence>
<evidence type="ECO:0000313" key="4">
    <source>
        <dbReference type="Proteomes" id="UP000192223"/>
    </source>
</evidence>
<accession>A0A1W4XQF6</accession>
<dbReference type="GO" id="GO:0000470">
    <property type="term" value="P:maturation of LSU-rRNA"/>
    <property type="evidence" value="ECO:0007669"/>
    <property type="project" value="TreeGrafter"/>
</dbReference>
<dbReference type="OrthoDB" id="20949at2759"/>
<feature type="region of interest" description="Disordered" evidence="3">
    <location>
        <begin position="234"/>
        <end position="255"/>
    </location>
</feature>
<evidence type="ECO:0000256" key="1">
    <source>
        <dbReference type="ARBA" id="ARBA00007462"/>
    </source>
</evidence>
<dbReference type="FunCoup" id="A0A1W4XQF6">
    <property type="interactions" value="561"/>
</dbReference>
<dbReference type="GO" id="GO:0000460">
    <property type="term" value="P:maturation of 5.8S rRNA"/>
    <property type="evidence" value="ECO:0007669"/>
    <property type="project" value="TreeGrafter"/>
</dbReference>
<organism evidence="4 5">
    <name type="scientific">Agrilus planipennis</name>
    <name type="common">Emerald ash borer</name>
    <name type="synonym">Agrilus marcopoli</name>
    <dbReference type="NCBI Taxonomy" id="224129"/>
    <lineage>
        <taxon>Eukaryota</taxon>
        <taxon>Metazoa</taxon>
        <taxon>Ecdysozoa</taxon>
        <taxon>Arthropoda</taxon>
        <taxon>Hexapoda</taxon>
        <taxon>Insecta</taxon>
        <taxon>Pterygota</taxon>
        <taxon>Neoptera</taxon>
        <taxon>Endopterygota</taxon>
        <taxon>Coleoptera</taxon>
        <taxon>Polyphaga</taxon>
        <taxon>Elateriformia</taxon>
        <taxon>Buprestoidea</taxon>
        <taxon>Buprestidae</taxon>
        <taxon>Agrilinae</taxon>
        <taxon>Agrilus</taxon>
    </lineage>
</organism>
<dbReference type="Proteomes" id="UP000192223">
    <property type="component" value="Unplaced"/>
</dbReference>
<protein>
    <recommendedName>
        <fullName evidence="2">RRP15-like protein</fullName>
    </recommendedName>
</protein>
<keyword evidence="4" id="KW-1185">Reference proteome</keyword>
<evidence type="ECO:0000313" key="5">
    <source>
        <dbReference type="RefSeq" id="XP_018335002.1"/>
    </source>
</evidence>
<dbReference type="PANTHER" id="PTHR13245">
    <property type="entry name" value="RRP15-LIKE PROTEIN"/>
    <property type="match status" value="1"/>
</dbReference>
<dbReference type="RefSeq" id="XP_018335002.1">
    <property type="nucleotide sequence ID" value="XM_018479500.1"/>
</dbReference>
<feature type="region of interest" description="Disordered" evidence="3">
    <location>
        <begin position="96"/>
        <end position="125"/>
    </location>
</feature>
<proteinExistence type="inferred from homology"/>
<dbReference type="GO" id="GO:0030687">
    <property type="term" value="C:preribosome, large subunit precursor"/>
    <property type="evidence" value="ECO:0007669"/>
    <property type="project" value="TreeGrafter"/>
</dbReference>
<name>A0A1W4XQF6_AGRPL</name>
<feature type="compositionally biased region" description="Acidic residues" evidence="3">
    <location>
        <begin position="242"/>
        <end position="255"/>
    </location>
</feature>
<dbReference type="AlphaFoldDB" id="A0A1W4XQF6"/>
<gene>
    <name evidence="5" type="primary">LOC108743896</name>
</gene>
<sequence length="255" mass="29229">MQNMTAVKKVVLEKDNSSDLSESEIERSSENEFEENEVNDKANAGWADSISKILKANKPKGKKTLVLSKAKKLTDLPKKQVKDVGFEVEKDGQITQEVDSECSDSNTVSDEEKFPSRKRKRDIPSIRVKPNILQKDRERKLQKIATKGVVQLFNAVKSQQKEIDTKLKEAGSLEVKRDKVLKSIDKRTFLDVLMGKKSESVDQNPDTDIKKDRVKENNTWSVLKDDFMMGAKMKDWDKEQEMEQESENEMELESD</sequence>
<feature type="region of interest" description="Disordered" evidence="3">
    <location>
        <begin position="1"/>
        <end position="40"/>
    </location>
</feature>
<dbReference type="PANTHER" id="PTHR13245:SF14">
    <property type="entry name" value="RRP15-LIKE PROTEIN"/>
    <property type="match status" value="1"/>
</dbReference>
<dbReference type="GeneID" id="108743896"/>